<dbReference type="SUPFAM" id="SSF103473">
    <property type="entry name" value="MFS general substrate transporter"/>
    <property type="match status" value="1"/>
</dbReference>
<feature type="transmembrane region" description="Helical" evidence="4">
    <location>
        <begin position="80"/>
        <end position="100"/>
    </location>
</feature>
<proteinExistence type="predicted"/>
<feature type="transmembrane region" description="Helical" evidence="4">
    <location>
        <begin position="252"/>
        <end position="276"/>
    </location>
</feature>
<dbReference type="Pfam" id="PF07690">
    <property type="entry name" value="MFS_1"/>
    <property type="match status" value="1"/>
</dbReference>
<feature type="transmembrane region" description="Helical" evidence="4">
    <location>
        <begin position="107"/>
        <end position="128"/>
    </location>
</feature>
<keyword evidence="1 4" id="KW-0812">Transmembrane</keyword>
<evidence type="ECO:0000256" key="1">
    <source>
        <dbReference type="ARBA" id="ARBA00022692"/>
    </source>
</evidence>
<evidence type="ECO:0000259" key="5">
    <source>
        <dbReference type="PROSITE" id="PS50850"/>
    </source>
</evidence>
<name>A0ABX8E6A8_9SPHN</name>
<evidence type="ECO:0000256" key="4">
    <source>
        <dbReference type="SAM" id="Phobius"/>
    </source>
</evidence>
<feature type="transmembrane region" description="Helical" evidence="4">
    <location>
        <begin position="288"/>
        <end position="310"/>
    </location>
</feature>
<feature type="transmembrane region" description="Helical" evidence="4">
    <location>
        <begin position="317"/>
        <end position="338"/>
    </location>
</feature>
<evidence type="ECO:0000256" key="3">
    <source>
        <dbReference type="ARBA" id="ARBA00023136"/>
    </source>
</evidence>
<evidence type="ECO:0000256" key="2">
    <source>
        <dbReference type="ARBA" id="ARBA00022989"/>
    </source>
</evidence>
<dbReference type="EMBL" id="CP054856">
    <property type="protein sequence ID" value="QVM84663.1"/>
    <property type="molecule type" value="Genomic_DNA"/>
</dbReference>
<feature type="transmembrane region" description="Helical" evidence="4">
    <location>
        <begin position="166"/>
        <end position="187"/>
    </location>
</feature>
<keyword evidence="2 4" id="KW-1133">Transmembrane helix</keyword>
<dbReference type="Proteomes" id="UP000677126">
    <property type="component" value="Chromosome"/>
</dbReference>
<feature type="transmembrane region" description="Helical" evidence="4">
    <location>
        <begin position="344"/>
        <end position="363"/>
    </location>
</feature>
<gene>
    <name evidence="6" type="ORF">HT578_14135</name>
</gene>
<dbReference type="InterPro" id="IPR020846">
    <property type="entry name" value="MFS_dom"/>
</dbReference>
<feature type="transmembrane region" description="Helical" evidence="4">
    <location>
        <begin position="40"/>
        <end position="60"/>
    </location>
</feature>
<dbReference type="PANTHER" id="PTHR11360:SF290">
    <property type="entry name" value="MONOCARBOXYLATE MFS PERMEASE"/>
    <property type="match status" value="1"/>
</dbReference>
<evidence type="ECO:0000313" key="7">
    <source>
        <dbReference type="Proteomes" id="UP000677126"/>
    </source>
</evidence>
<dbReference type="PROSITE" id="PS50850">
    <property type="entry name" value="MFS"/>
    <property type="match status" value="1"/>
</dbReference>
<protein>
    <submittedName>
        <fullName evidence="6">MFS transporter</fullName>
    </submittedName>
</protein>
<feature type="transmembrane region" description="Helical" evidence="4">
    <location>
        <begin position="134"/>
        <end position="154"/>
    </location>
</feature>
<dbReference type="Gene3D" id="1.20.1250.20">
    <property type="entry name" value="MFS general substrate transporter like domains"/>
    <property type="match status" value="1"/>
</dbReference>
<dbReference type="CDD" id="cd17355">
    <property type="entry name" value="MFS_YcxA_like"/>
    <property type="match status" value="1"/>
</dbReference>
<feature type="domain" description="Major facilitator superfamily (MFS) profile" evidence="5">
    <location>
        <begin position="42"/>
        <end position="429"/>
    </location>
</feature>
<feature type="transmembrane region" description="Helical" evidence="4">
    <location>
        <begin position="199"/>
        <end position="218"/>
    </location>
</feature>
<feature type="transmembrane region" description="Helical" evidence="4">
    <location>
        <begin position="375"/>
        <end position="394"/>
    </location>
</feature>
<keyword evidence="3 4" id="KW-0472">Membrane</keyword>
<dbReference type="PANTHER" id="PTHR11360">
    <property type="entry name" value="MONOCARBOXYLATE TRANSPORTER"/>
    <property type="match status" value="1"/>
</dbReference>
<evidence type="ECO:0000313" key="6">
    <source>
        <dbReference type="EMBL" id="QVM84663.1"/>
    </source>
</evidence>
<accession>A0ABX8E6A8</accession>
<organism evidence="6 7">
    <name type="scientific">Novosphingobium decolorationis</name>
    <dbReference type="NCBI Taxonomy" id="2698673"/>
    <lineage>
        <taxon>Bacteria</taxon>
        <taxon>Pseudomonadati</taxon>
        <taxon>Pseudomonadota</taxon>
        <taxon>Alphaproteobacteria</taxon>
        <taxon>Sphingomonadales</taxon>
        <taxon>Sphingomonadaceae</taxon>
        <taxon>Novosphingobium</taxon>
    </lineage>
</organism>
<sequence length="433" mass="45343">MATARTWGRVSRWPGTAAFPPNRKRKVHPVTARAEWKAHWGVPLAAALGYATSVIHIYGLGVYIEPISESFGWSRATTTFGMTIATLIQAVFGVPIGMLVDKVGPRILGIIGIPLTCAAFTLLGTASGSAWQWYALWTLMALATLPVQATVWTAAVASRFARSRGLAFAITLCGASVAAALFPWLGARLIAAYGWQSAMAWQGLAWMALAWPVILVLFRTGRTPPPAKDDAPASRTPAPEGVSFLEGLRSPVYLRLLVASLLFTFTVLALVVHFVPILTDAGLPPARAAALASLIGLFSIAGRLGTGLLLDRFPAAYVGAAIFLLPVASGLILLGAGAQGAVPVAVLIGLTLGAEVDVIVYLATRHFGLKAFGALYGGLLVALSVGTALGPLAASAVYDRTGGYDMFLLTTLVLMVAASLALFSLPRPAFGHE</sequence>
<dbReference type="InterPro" id="IPR036259">
    <property type="entry name" value="MFS_trans_sf"/>
</dbReference>
<reference evidence="6 7" key="1">
    <citation type="journal article" date="2021" name="Int. J. Syst. Evol. Microbiol.">
        <title>Novosphingobium decolorationis sp. nov., an aniline blue-decolourizing bacterium isolated from East Pacific sediment.</title>
        <authorList>
            <person name="Chen X."/>
            <person name="Dong B."/>
            <person name="Chen T."/>
            <person name="Ren N."/>
            <person name="Wang J."/>
            <person name="Xu Y."/>
            <person name="Yang J."/>
            <person name="Zhu S."/>
            <person name="Chen J."/>
        </authorList>
    </citation>
    <scope>NUCLEOTIDE SEQUENCE [LARGE SCALE GENOMIC DNA]</scope>
    <source>
        <strain evidence="6 7">502str22</strain>
    </source>
</reference>
<feature type="transmembrane region" description="Helical" evidence="4">
    <location>
        <begin position="406"/>
        <end position="425"/>
    </location>
</feature>
<dbReference type="InterPro" id="IPR050327">
    <property type="entry name" value="Proton-linked_MCT"/>
</dbReference>
<keyword evidence="7" id="KW-1185">Reference proteome</keyword>
<dbReference type="InterPro" id="IPR011701">
    <property type="entry name" value="MFS"/>
</dbReference>